<sequence length="312" mass="32898">MQYKLVTIFGGGGFLGRYVAQELLQAGARIRVAERDPSSAMHIRPLGGLGQVQMVAANVTKAESLARAVEGADAVINLVGVLKGEFYKVHVEGAANVARAAAEAGASSLVHISAIGADPQSHSEYGRTKGQGEEGVRASFPGAAIMRPSILFGPEDQFINRFAHLIRTAPIVPIIGGNTKFQPVYVADVANAIALAALHPGRYGGKIYELGGPQVMTMEEINRWIASATGRHRNFITVPDGVADLLASLTGWMPGAPITSDQWKMLQHDNVVSAGSKGLPTFGIEPTPLAAVAPGWLVQYRKHGRFGMGASA</sequence>
<reference evidence="2 3" key="1">
    <citation type="submission" date="2020-08" db="EMBL/GenBank/DDBJ databases">
        <title>Genomic Encyclopedia of Type Strains, Phase IV (KMG-IV): sequencing the most valuable type-strain genomes for metagenomic binning, comparative biology and taxonomic classification.</title>
        <authorList>
            <person name="Goeker M."/>
        </authorList>
    </citation>
    <scope>NUCLEOTIDE SEQUENCE [LARGE SCALE GENOMIC DNA]</scope>
    <source>
        <strain evidence="2 3">DSM 7465</strain>
    </source>
</reference>
<keyword evidence="3" id="KW-1185">Reference proteome</keyword>
<evidence type="ECO:0000313" key="3">
    <source>
        <dbReference type="Proteomes" id="UP000575068"/>
    </source>
</evidence>
<dbReference type="GO" id="GO:0016491">
    <property type="term" value="F:oxidoreductase activity"/>
    <property type="evidence" value="ECO:0007669"/>
    <property type="project" value="UniProtKB-KW"/>
</dbReference>
<dbReference type="SUPFAM" id="SSF51735">
    <property type="entry name" value="NAD(P)-binding Rossmann-fold domains"/>
    <property type="match status" value="1"/>
</dbReference>
<dbReference type="RefSeq" id="WP_184474234.1">
    <property type="nucleotide sequence ID" value="NZ_JACHOV010000002.1"/>
</dbReference>
<dbReference type="Gene3D" id="3.40.50.720">
    <property type="entry name" value="NAD(P)-binding Rossmann-like Domain"/>
    <property type="match status" value="1"/>
</dbReference>
<gene>
    <name evidence="2" type="ORF">HNQ99_000678</name>
</gene>
<keyword evidence="2" id="KW-0560">Oxidoreductase</keyword>
<dbReference type="InterPro" id="IPR051207">
    <property type="entry name" value="ComplexI_NDUFA9_subunit"/>
</dbReference>
<dbReference type="PANTHER" id="PTHR12126">
    <property type="entry name" value="NADH-UBIQUINONE OXIDOREDUCTASE 39 KDA SUBUNIT-RELATED"/>
    <property type="match status" value="1"/>
</dbReference>
<dbReference type="AlphaFoldDB" id="A0A840HS28"/>
<comment type="caution">
    <text evidence="2">The sequence shown here is derived from an EMBL/GenBank/DDBJ whole genome shotgun (WGS) entry which is preliminary data.</text>
</comment>
<dbReference type="GO" id="GO:0044877">
    <property type="term" value="F:protein-containing complex binding"/>
    <property type="evidence" value="ECO:0007669"/>
    <property type="project" value="TreeGrafter"/>
</dbReference>
<dbReference type="PANTHER" id="PTHR12126:SF11">
    <property type="entry name" value="NADH DEHYDROGENASE [UBIQUINONE] 1 ALPHA SUBCOMPLEX SUBUNIT 9, MITOCHONDRIAL"/>
    <property type="match status" value="1"/>
</dbReference>
<dbReference type="Proteomes" id="UP000575068">
    <property type="component" value="Unassembled WGS sequence"/>
</dbReference>
<name>A0A840HS28_9SPHN</name>
<evidence type="ECO:0000259" key="1">
    <source>
        <dbReference type="Pfam" id="PF01370"/>
    </source>
</evidence>
<dbReference type="EC" id="1.6.99.3" evidence="2"/>
<dbReference type="CDD" id="cd05271">
    <property type="entry name" value="NDUFA9_like_SDR_a"/>
    <property type="match status" value="1"/>
</dbReference>
<dbReference type="EMBL" id="JACHOV010000002">
    <property type="protein sequence ID" value="MBB4640390.1"/>
    <property type="molecule type" value="Genomic_DNA"/>
</dbReference>
<evidence type="ECO:0000313" key="2">
    <source>
        <dbReference type="EMBL" id="MBB4640390.1"/>
    </source>
</evidence>
<dbReference type="Pfam" id="PF01370">
    <property type="entry name" value="Epimerase"/>
    <property type="match status" value="1"/>
</dbReference>
<feature type="domain" description="NAD-dependent epimerase/dehydratase" evidence="1">
    <location>
        <begin position="6"/>
        <end position="211"/>
    </location>
</feature>
<proteinExistence type="predicted"/>
<protein>
    <submittedName>
        <fullName evidence="2">NADH dehydrogenase</fullName>
        <ecNumber evidence="2">1.6.99.3</ecNumber>
    </submittedName>
</protein>
<organism evidence="2 3">
    <name type="scientific">Rhizorhapis suberifaciens</name>
    <name type="common">corky root of lettuce</name>
    <dbReference type="NCBI Taxonomy" id="13656"/>
    <lineage>
        <taxon>Bacteria</taxon>
        <taxon>Pseudomonadati</taxon>
        <taxon>Pseudomonadota</taxon>
        <taxon>Alphaproteobacteria</taxon>
        <taxon>Sphingomonadales</taxon>
        <taxon>Sphingomonadaceae</taxon>
        <taxon>Rhizorhapis</taxon>
    </lineage>
</organism>
<dbReference type="FunFam" id="3.40.50.720:FF:000702">
    <property type="entry name" value="NADH dehydrogenase (Ubiquinone)"/>
    <property type="match status" value="1"/>
</dbReference>
<dbReference type="InterPro" id="IPR036291">
    <property type="entry name" value="NAD(P)-bd_dom_sf"/>
</dbReference>
<dbReference type="InterPro" id="IPR001509">
    <property type="entry name" value="Epimerase_deHydtase"/>
</dbReference>
<accession>A0A840HS28</accession>